<dbReference type="PROSITE" id="PS51892">
    <property type="entry name" value="SUBTILASE"/>
    <property type="match status" value="1"/>
</dbReference>
<feature type="domain" description="Peptidase S8/S53" evidence="7">
    <location>
        <begin position="177"/>
        <end position="664"/>
    </location>
</feature>
<accession>A0ABW6X9N4</accession>
<name>A0ABW6X9N4_9ACTN</name>
<feature type="signal peptide" evidence="6">
    <location>
        <begin position="1"/>
        <end position="37"/>
    </location>
</feature>
<dbReference type="PROSITE" id="PS00138">
    <property type="entry name" value="SUBTILASE_SER"/>
    <property type="match status" value="1"/>
</dbReference>
<protein>
    <submittedName>
        <fullName evidence="10">S8 family serine peptidase</fullName>
    </submittedName>
</protein>
<dbReference type="Proteomes" id="UP001602322">
    <property type="component" value="Unassembled WGS sequence"/>
</dbReference>
<dbReference type="InterPro" id="IPR003137">
    <property type="entry name" value="PA_domain"/>
</dbReference>
<evidence type="ECO:0000256" key="6">
    <source>
        <dbReference type="SAM" id="SignalP"/>
    </source>
</evidence>
<evidence type="ECO:0000313" key="10">
    <source>
        <dbReference type="EMBL" id="MFF5898534.1"/>
    </source>
</evidence>
<gene>
    <name evidence="10" type="ORF">ACFY8O_21785</name>
</gene>
<feature type="region of interest" description="Disordered" evidence="5">
    <location>
        <begin position="283"/>
        <end position="302"/>
    </location>
</feature>
<reference evidence="10 11" key="1">
    <citation type="submission" date="2024-10" db="EMBL/GenBank/DDBJ databases">
        <title>The Natural Products Discovery Center: Release of the First 8490 Sequenced Strains for Exploring Actinobacteria Biosynthetic Diversity.</title>
        <authorList>
            <person name="Kalkreuter E."/>
            <person name="Kautsar S.A."/>
            <person name="Yang D."/>
            <person name="Bader C.D."/>
            <person name="Teijaro C.N."/>
            <person name="Fluegel L."/>
            <person name="Davis C.M."/>
            <person name="Simpson J.R."/>
            <person name="Lauterbach L."/>
            <person name="Steele A.D."/>
            <person name="Gui C."/>
            <person name="Meng S."/>
            <person name="Li G."/>
            <person name="Viehrig K."/>
            <person name="Ye F."/>
            <person name="Su P."/>
            <person name="Kiefer A.F."/>
            <person name="Nichols A."/>
            <person name="Cepeda A.J."/>
            <person name="Yan W."/>
            <person name="Fan B."/>
            <person name="Jiang Y."/>
            <person name="Adhikari A."/>
            <person name="Zheng C.-J."/>
            <person name="Schuster L."/>
            <person name="Cowan T.M."/>
            <person name="Smanski M.J."/>
            <person name="Chevrette M.G."/>
            <person name="De Carvalho L.P.S."/>
            <person name="Shen B."/>
        </authorList>
    </citation>
    <scope>NUCLEOTIDE SEQUENCE [LARGE SCALE GENOMIC DNA]</scope>
    <source>
        <strain evidence="10 11">NPDC012540</strain>
    </source>
</reference>
<feature type="active site" description="Charge relay system" evidence="4">
    <location>
        <position position="289"/>
    </location>
</feature>
<feature type="active site" description="Charge relay system" evidence="4">
    <location>
        <position position="611"/>
    </location>
</feature>
<dbReference type="Gene3D" id="3.40.50.200">
    <property type="entry name" value="Peptidase S8/S53 domain"/>
    <property type="match status" value="1"/>
</dbReference>
<dbReference type="PANTHER" id="PTHR10795">
    <property type="entry name" value="PROPROTEIN CONVERTASE SUBTILISIN/KEXIN"/>
    <property type="match status" value="1"/>
</dbReference>
<dbReference type="InterPro" id="IPR023828">
    <property type="entry name" value="Peptidase_S8_Ser-AS"/>
</dbReference>
<dbReference type="SUPFAM" id="SSF52743">
    <property type="entry name" value="Subtilisin-like"/>
    <property type="match status" value="1"/>
</dbReference>
<evidence type="ECO:0000256" key="3">
    <source>
        <dbReference type="ARBA" id="ARBA00022825"/>
    </source>
</evidence>
<sequence length="1001" mass="102181">MTIQPRRALRNRRGAISALLATTLAVVSLPLATPAVATGSTTPLAAGTYLITLADQPLVTYDGSVDDLPATRPAKGKRLDVTAPGAKRYRTHLTDKQSQVAKKVGATVRQHYAVTTNTFSAKLSAAQLVQLARTKGVTNIAPDRFHHVTDDKTSTDFLGLSGRKGLWAALGGTAEAGKGIVIGDIDTGIWPESASFGAPALTAGKPTGPRGGKPTRDDPYRPYLDGTTTVMHKADGTTFTGTCQTGESFTATDCNQKIISARYFAEGWLQNVPASNRAGYISPRDSQGHGTHTASTAAGNAGVRATADGRDLGTISGVAPAATIAVYKALWQSKDGKKDGGLTSDLVAAIDQAVADGVDVINYSLGSTFESTYDDPAQTALRNAAAAGVFVATAGGNAGPEASSLDNTAPWTTTVAAGTIAPHTGTVTLGNGKSYTGISTSVQDTVGSAPLVLADAVRTAGAADADYCAAGTLDAARTAGKVVVCTRGVTARTDKSAEVKRAGGVGMVLVNNGKESTDGDLHSVPTVHLGGPAATAVRDYAAAGDATVTLSRGGAGETYPQVAGFSSRGPSLVGNGDLLKPDITAPGSTILAAVAPPGNHGHDFDYYSGTSMATPHIAGLAALYLSEHPTWSPMSVKSAMMTTATPTRTADGKDSTDVFAQGAGEVEAEAMLSPGLVYDSGDQDWLGYLEGVGIDTRSGVDAVDPSDLNYPSIAIGELFGSQTVTRTVTATSAGTYRAKVDLPGVKATVSPSVLHFSHPGQKRTFTVRFDVTTAPSGVLDTGSLTWTSGRTTVRSPIAVTPQSVHAPAEIKGTGTSGETTYSVTPATSTLTATARGPVSAPPVKGTLTGTAETYYEAAIPAGTKASQISVHFDVAEGNLAGVVWGPMIDGVLQSAAFADPDSNGVFTVNVSRTNADAIFVAVVAVDYSDGGDSVTPYTYQVNRVSEDSPVTGKATVTPGTSRVTPGTPTDLTAAWSGVPAGARSTVWIEYPNGAGTFLTLN</sequence>
<dbReference type="Gene3D" id="2.60.40.2310">
    <property type="match status" value="1"/>
</dbReference>
<dbReference type="InterPro" id="IPR006311">
    <property type="entry name" value="TAT_signal"/>
</dbReference>
<evidence type="ECO:0000256" key="2">
    <source>
        <dbReference type="ARBA" id="ARBA00022801"/>
    </source>
</evidence>
<organism evidence="10 11">
    <name type="scientific">Streptomyces argenteolus</name>
    <dbReference type="NCBI Taxonomy" id="67274"/>
    <lineage>
        <taxon>Bacteria</taxon>
        <taxon>Bacillati</taxon>
        <taxon>Actinomycetota</taxon>
        <taxon>Actinomycetes</taxon>
        <taxon>Kitasatosporales</taxon>
        <taxon>Streptomycetaceae</taxon>
        <taxon>Streptomyces</taxon>
    </lineage>
</organism>
<evidence type="ECO:0000256" key="1">
    <source>
        <dbReference type="ARBA" id="ARBA00022670"/>
    </source>
</evidence>
<comment type="caution">
    <text evidence="10">The sequence shown here is derived from an EMBL/GenBank/DDBJ whole genome shotgun (WGS) entry which is preliminary data.</text>
</comment>
<keyword evidence="2 4" id="KW-0378">Hydrolase</keyword>
<keyword evidence="3 4" id="KW-0720">Serine protease</keyword>
<proteinExistence type="inferred from homology"/>
<dbReference type="RefSeq" id="WP_387904785.1">
    <property type="nucleotide sequence ID" value="NZ_JBIBEG010000006.1"/>
</dbReference>
<dbReference type="InterPro" id="IPR015500">
    <property type="entry name" value="Peptidase_S8_subtilisin-rel"/>
</dbReference>
<feature type="compositionally biased region" description="Polar residues" evidence="5">
    <location>
        <begin position="284"/>
        <end position="298"/>
    </location>
</feature>
<evidence type="ECO:0000256" key="5">
    <source>
        <dbReference type="SAM" id="MobiDB-lite"/>
    </source>
</evidence>
<keyword evidence="11" id="KW-1185">Reference proteome</keyword>
<evidence type="ECO:0000313" key="11">
    <source>
        <dbReference type="Proteomes" id="UP001602322"/>
    </source>
</evidence>
<evidence type="ECO:0000259" key="9">
    <source>
        <dbReference type="Pfam" id="PF17766"/>
    </source>
</evidence>
<keyword evidence="1 4" id="KW-0645">Protease</keyword>
<dbReference type="InterPro" id="IPR045051">
    <property type="entry name" value="SBT"/>
</dbReference>
<dbReference type="Pfam" id="PF17766">
    <property type="entry name" value="fn3_6"/>
    <property type="match status" value="1"/>
</dbReference>
<dbReference type="InterPro" id="IPR041469">
    <property type="entry name" value="Subtilisin-like_FN3"/>
</dbReference>
<dbReference type="CDD" id="cd02120">
    <property type="entry name" value="PA_subtilisin_like"/>
    <property type="match status" value="1"/>
</dbReference>
<evidence type="ECO:0000259" key="8">
    <source>
        <dbReference type="Pfam" id="PF02225"/>
    </source>
</evidence>
<feature type="domain" description="Subtilisin-like protease fibronectin type-III" evidence="9">
    <location>
        <begin position="707"/>
        <end position="799"/>
    </location>
</feature>
<feature type="region of interest" description="Disordered" evidence="5">
    <location>
        <begin position="197"/>
        <end position="219"/>
    </location>
</feature>
<comment type="similarity">
    <text evidence="4">Belongs to the peptidase S8 family.</text>
</comment>
<dbReference type="InterPro" id="IPR036852">
    <property type="entry name" value="Peptidase_S8/S53_dom_sf"/>
</dbReference>
<dbReference type="EMBL" id="JBIBEG010000006">
    <property type="protein sequence ID" value="MFF5898534.1"/>
    <property type="molecule type" value="Genomic_DNA"/>
</dbReference>
<dbReference type="CDD" id="cd04852">
    <property type="entry name" value="Peptidases_S8_3"/>
    <property type="match status" value="1"/>
</dbReference>
<feature type="domain" description="PA" evidence="8">
    <location>
        <begin position="449"/>
        <end position="534"/>
    </location>
</feature>
<dbReference type="Pfam" id="PF02225">
    <property type="entry name" value="PA"/>
    <property type="match status" value="1"/>
</dbReference>
<dbReference type="InterPro" id="IPR034197">
    <property type="entry name" value="Peptidases_S8_3"/>
</dbReference>
<dbReference type="InterPro" id="IPR000209">
    <property type="entry name" value="Peptidase_S8/S53_dom"/>
</dbReference>
<feature type="active site" description="Charge relay system" evidence="4">
    <location>
        <position position="186"/>
    </location>
</feature>
<evidence type="ECO:0000256" key="4">
    <source>
        <dbReference type="PROSITE-ProRule" id="PRU01240"/>
    </source>
</evidence>
<dbReference type="Pfam" id="PF00082">
    <property type="entry name" value="Peptidase_S8"/>
    <property type="match status" value="1"/>
</dbReference>
<dbReference type="PROSITE" id="PS51318">
    <property type="entry name" value="TAT"/>
    <property type="match status" value="1"/>
</dbReference>
<feature type="chain" id="PRO_5046834447" evidence="6">
    <location>
        <begin position="38"/>
        <end position="1001"/>
    </location>
</feature>
<keyword evidence="6" id="KW-0732">Signal</keyword>
<dbReference type="Gene3D" id="3.50.30.30">
    <property type="match status" value="1"/>
</dbReference>
<evidence type="ECO:0000259" key="7">
    <source>
        <dbReference type="Pfam" id="PF00082"/>
    </source>
</evidence>
<dbReference type="PRINTS" id="PR00723">
    <property type="entry name" value="SUBTILISIN"/>
</dbReference>